<comment type="caution">
    <text evidence="1">The sequence shown here is derived from an EMBL/GenBank/DDBJ whole genome shotgun (WGS) entry which is preliminary data.</text>
</comment>
<proteinExistence type="predicted"/>
<name>A0A2N1P375_9GLOM</name>
<dbReference type="EMBL" id="LLXL01000008">
    <property type="protein sequence ID" value="PKK80637.1"/>
    <property type="molecule type" value="Genomic_DNA"/>
</dbReference>
<protein>
    <submittedName>
        <fullName evidence="1">Uncharacterized protein</fullName>
    </submittedName>
</protein>
<accession>A0A2N1P375</accession>
<dbReference type="VEuPathDB" id="FungiDB:RhiirFUN_003193"/>
<reference evidence="1 2" key="2">
    <citation type="submission" date="2017-10" db="EMBL/GenBank/DDBJ databases">
        <title>Extensive intraspecific genome diversity in a model arbuscular mycorrhizal fungus.</title>
        <authorList>
            <person name="Chen E.C.H."/>
            <person name="Morin E."/>
            <person name="Baudet D."/>
            <person name="Noel J."/>
            <person name="Ndikumana S."/>
            <person name="Charron P."/>
            <person name="St-Onge C."/>
            <person name="Giorgi J."/>
            <person name="Grigoriev I.V."/>
            <person name="Roux C."/>
            <person name="Martin F.M."/>
            <person name="Corradi N."/>
        </authorList>
    </citation>
    <scope>NUCLEOTIDE SEQUENCE [LARGE SCALE GENOMIC DNA]</scope>
    <source>
        <strain evidence="1 2">C2</strain>
    </source>
</reference>
<dbReference type="AlphaFoldDB" id="A0A2N1P375"/>
<organism evidence="1 2">
    <name type="scientific">Rhizophagus irregularis</name>
    <dbReference type="NCBI Taxonomy" id="588596"/>
    <lineage>
        <taxon>Eukaryota</taxon>
        <taxon>Fungi</taxon>
        <taxon>Fungi incertae sedis</taxon>
        <taxon>Mucoromycota</taxon>
        <taxon>Glomeromycotina</taxon>
        <taxon>Glomeromycetes</taxon>
        <taxon>Glomerales</taxon>
        <taxon>Glomeraceae</taxon>
        <taxon>Rhizophagus</taxon>
    </lineage>
</organism>
<dbReference type="VEuPathDB" id="FungiDB:FUN_021353"/>
<gene>
    <name evidence="1" type="ORF">RhiirC2_767800</name>
</gene>
<reference evidence="1 2" key="1">
    <citation type="submission" date="2016-04" db="EMBL/GenBank/DDBJ databases">
        <title>Genome analyses suggest a sexual origin of heterokaryosis in a supposedly ancient asexual fungus.</title>
        <authorList>
            <person name="Ropars J."/>
            <person name="Sedzielewska K."/>
            <person name="Noel J."/>
            <person name="Charron P."/>
            <person name="Farinelli L."/>
            <person name="Marton T."/>
            <person name="Kruger M."/>
            <person name="Pelin A."/>
            <person name="Brachmann A."/>
            <person name="Corradi N."/>
        </authorList>
    </citation>
    <scope>NUCLEOTIDE SEQUENCE [LARGE SCALE GENOMIC DNA]</scope>
    <source>
        <strain evidence="1 2">C2</strain>
    </source>
</reference>
<dbReference type="Proteomes" id="UP000233469">
    <property type="component" value="Unassembled WGS sequence"/>
</dbReference>
<evidence type="ECO:0000313" key="1">
    <source>
        <dbReference type="EMBL" id="PKK80637.1"/>
    </source>
</evidence>
<sequence>MAHLAKYTNIINLNEVNKHNINGKSFLDILSIALQKVKPIRPTTIQGYVERILLAEEYNNTEPFIKDHRPVLKELGVKNEVQLTYLLFTLDTITDEYEVSLKNYIDKTIQKQVAQFESTQLTNDMPVSIQVQLMETEIFENSFTKLNAKAISYTSKGKGCTVTFAEMAFRNLHVGSNCDTFPTPSGNRSKMNNVTKYTASDSKALPVKKKQQHTPPKEIQSVMTGYDPVLKDNIWEITLYDIPSTWLQIEILQYFEK</sequence>
<evidence type="ECO:0000313" key="2">
    <source>
        <dbReference type="Proteomes" id="UP000233469"/>
    </source>
</evidence>
<dbReference type="VEuPathDB" id="FungiDB:RhiirA1_397204"/>